<evidence type="ECO:0008006" key="3">
    <source>
        <dbReference type="Google" id="ProtNLM"/>
    </source>
</evidence>
<dbReference type="InterPro" id="IPR036249">
    <property type="entry name" value="Thioredoxin-like_sf"/>
</dbReference>
<evidence type="ECO:0000256" key="1">
    <source>
        <dbReference type="ARBA" id="ARBA00023284"/>
    </source>
</evidence>
<keyword evidence="1" id="KW-0676">Redox-active center</keyword>
<gene>
    <name evidence="2" type="ORF">METZ01_LOCUS419338</name>
</gene>
<dbReference type="Gene3D" id="3.40.30.10">
    <property type="entry name" value="Glutaredoxin"/>
    <property type="match status" value="1"/>
</dbReference>
<sequence length="47" mass="5317">MQPHANIEGNSTPPRSGAFEVSLNDELVYSKFKTGEFPQESDIKSWF</sequence>
<organism evidence="2">
    <name type="scientific">marine metagenome</name>
    <dbReference type="NCBI Taxonomy" id="408172"/>
    <lineage>
        <taxon>unclassified sequences</taxon>
        <taxon>metagenomes</taxon>
        <taxon>ecological metagenomes</taxon>
    </lineage>
</organism>
<dbReference type="InterPro" id="IPR011893">
    <property type="entry name" value="Selenoprotein_Rdx-typ"/>
</dbReference>
<dbReference type="NCBIfam" id="TIGR02174">
    <property type="entry name" value="CXXU_selWTH"/>
    <property type="match status" value="1"/>
</dbReference>
<protein>
    <recommendedName>
        <fullName evidence="3">Selenoprotein W-related protein</fullName>
    </recommendedName>
</protein>
<proteinExistence type="predicted"/>
<dbReference type="Pfam" id="PF10262">
    <property type="entry name" value="Rdx"/>
    <property type="match status" value="1"/>
</dbReference>
<dbReference type="AlphaFoldDB" id="A0A382X6I8"/>
<name>A0A382X6I8_9ZZZZ</name>
<dbReference type="SUPFAM" id="SSF52833">
    <property type="entry name" value="Thioredoxin-like"/>
    <property type="match status" value="1"/>
</dbReference>
<dbReference type="EMBL" id="UINC01165214">
    <property type="protein sequence ID" value="SVD66484.1"/>
    <property type="molecule type" value="Genomic_DNA"/>
</dbReference>
<evidence type="ECO:0000313" key="2">
    <source>
        <dbReference type="EMBL" id="SVD66484.1"/>
    </source>
</evidence>
<reference evidence="2" key="1">
    <citation type="submission" date="2018-05" db="EMBL/GenBank/DDBJ databases">
        <authorList>
            <person name="Lanie J.A."/>
            <person name="Ng W.-L."/>
            <person name="Kazmierczak K.M."/>
            <person name="Andrzejewski T.M."/>
            <person name="Davidsen T.M."/>
            <person name="Wayne K.J."/>
            <person name="Tettelin H."/>
            <person name="Glass J.I."/>
            <person name="Rusch D."/>
            <person name="Podicherti R."/>
            <person name="Tsui H.-C.T."/>
            <person name="Winkler M.E."/>
        </authorList>
    </citation>
    <scope>NUCLEOTIDE SEQUENCE</scope>
</reference>
<accession>A0A382X6I8</accession>